<keyword evidence="2" id="KW-1185">Reference proteome</keyword>
<sequence>MTEKLKKTIIKKTNRSINKTMGSTSKNQSIKSLNPLLGFGWSTNTKAKKEMLVKRMNNAFKTELNIT</sequence>
<dbReference type="KEGG" id="fek:C1H87_02880"/>
<proteinExistence type="predicted"/>
<dbReference type="AlphaFoldDB" id="A0A2K9PKX4"/>
<protein>
    <submittedName>
        <fullName evidence="1">Uncharacterized protein</fullName>
    </submittedName>
</protein>
<accession>A0A2K9PKX4</accession>
<gene>
    <name evidence="1" type="ORF">C1H87_02880</name>
</gene>
<dbReference type="Proteomes" id="UP000235826">
    <property type="component" value="Chromosome"/>
</dbReference>
<name>A0A2K9PKX4_9FLAO</name>
<reference evidence="1 2" key="1">
    <citation type="submission" date="2018-01" db="EMBL/GenBank/DDBJ databases">
        <title>Complete genome sequence of Flavivirga eckloniae ECD14 isolated from seaweed Ecklonia cava.</title>
        <authorList>
            <person name="Lee J.H."/>
            <person name="Baik K.S."/>
            <person name="Seong C.N."/>
        </authorList>
    </citation>
    <scope>NUCLEOTIDE SEQUENCE [LARGE SCALE GENOMIC DNA]</scope>
    <source>
        <strain evidence="1 2">ECD14</strain>
    </source>
</reference>
<evidence type="ECO:0000313" key="1">
    <source>
        <dbReference type="EMBL" id="AUP77713.1"/>
    </source>
</evidence>
<dbReference type="EMBL" id="CP025791">
    <property type="protein sequence ID" value="AUP77713.1"/>
    <property type="molecule type" value="Genomic_DNA"/>
</dbReference>
<organism evidence="1 2">
    <name type="scientific">Flavivirga eckloniae</name>
    <dbReference type="NCBI Taxonomy" id="1803846"/>
    <lineage>
        <taxon>Bacteria</taxon>
        <taxon>Pseudomonadati</taxon>
        <taxon>Bacteroidota</taxon>
        <taxon>Flavobacteriia</taxon>
        <taxon>Flavobacteriales</taxon>
        <taxon>Flavobacteriaceae</taxon>
        <taxon>Flavivirga</taxon>
    </lineage>
</organism>
<evidence type="ECO:0000313" key="2">
    <source>
        <dbReference type="Proteomes" id="UP000235826"/>
    </source>
</evidence>